<feature type="non-terminal residue" evidence="2">
    <location>
        <position position="106"/>
    </location>
</feature>
<feature type="domain" description="Helicase-associated" evidence="1">
    <location>
        <begin position="59"/>
        <end position="102"/>
    </location>
</feature>
<feature type="non-terminal residue" evidence="2">
    <location>
        <position position="1"/>
    </location>
</feature>
<name>A0A1E7FY79_9STRA</name>
<dbReference type="OrthoDB" id="48082at2759"/>
<reference evidence="2 3" key="1">
    <citation type="submission" date="2016-09" db="EMBL/GenBank/DDBJ databases">
        <title>Extensive genetic diversity and differential bi-allelic expression allows diatom success in the polar Southern Ocean.</title>
        <authorList>
            <consortium name="DOE Joint Genome Institute"/>
            <person name="Mock T."/>
            <person name="Otillar R.P."/>
            <person name="Strauss J."/>
            <person name="Dupont C."/>
            <person name="Frickenhaus S."/>
            <person name="Maumus F."/>
            <person name="Mcmullan M."/>
            <person name="Sanges R."/>
            <person name="Schmutz J."/>
            <person name="Toseland A."/>
            <person name="Valas R."/>
            <person name="Veluchamy A."/>
            <person name="Ward B.J."/>
            <person name="Allen A."/>
            <person name="Barry K."/>
            <person name="Falciatore A."/>
            <person name="Ferrante M."/>
            <person name="Fortunato A.E."/>
            <person name="Gloeckner G."/>
            <person name="Gruber A."/>
            <person name="Hipkin R."/>
            <person name="Janech M."/>
            <person name="Kroth P."/>
            <person name="Leese F."/>
            <person name="Lindquist E."/>
            <person name="Lyon B.R."/>
            <person name="Martin J."/>
            <person name="Mayer C."/>
            <person name="Parker M."/>
            <person name="Quesneville H."/>
            <person name="Raymond J."/>
            <person name="Uhlig C."/>
            <person name="Valentin K.U."/>
            <person name="Worden A.Z."/>
            <person name="Armbrust E.V."/>
            <person name="Bowler C."/>
            <person name="Green B."/>
            <person name="Moulton V."/>
            <person name="Van Oosterhout C."/>
            <person name="Grigoriev I."/>
        </authorList>
    </citation>
    <scope>NUCLEOTIDE SEQUENCE [LARGE SCALE GENOMIC DNA]</scope>
    <source>
        <strain evidence="2 3">CCMP1102</strain>
    </source>
</reference>
<protein>
    <recommendedName>
        <fullName evidence="1">Helicase-associated domain-containing protein</fullName>
    </recommendedName>
</protein>
<keyword evidence="3" id="KW-1185">Reference proteome</keyword>
<dbReference type="PANTHER" id="PTHR33418">
    <property type="entry name" value="HELICASE-ASSOCIATED"/>
    <property type="match status" value="1"/>
</dbReference>
<dbReference type="KEGG" id="fcy:FRACYDRAFT_154346"/>
<organism evidence="2 3">
    <name type="scientific">Fragilariopsis cylindrus CCMP1102</name>
    <dbReference type="NCBI Taxonomy" id="635003"/>
    <lineage>
        <taxon>Eukaryota</taxon>
        <taxon>Sar</taxon>
        <taxon>Stramenopiles</taxon>
        <taxon>Ochrophyta</taxon>
        <taxon>Bacillariophyta</taxon>
        <taxon>Bacillariophyceae</taxon>
        <taxon>Bacillariophycidae</taxon>
        <taxon>Bacillariales</taxon>
        <taxon>Bacillariaceae</taxon>
        <taxon>Fragilariopsis</taxon>
    </lineage>
</organism>
<dbReference type="Gene3D" id="6.10.140.530">
    <property type="match status" value="2"/>
</dbReference>
<dbReference type="Pfam" id="PF03457">
    <property type="entry name" value="HA"/>
    <property type="match status" value="2"/>
</dbReference>
<proteinExistence type="predicted"/>
<dbReference type="EMBL" id="KV784353">
    <property type="protein sequence ID" value="OEU23109.1"/>
    <property type="molecule type" value="Genomic_DNA"/>
</dbReference>
<dbReference type="Proteomes" id="UP000095751">
    <property type="component" value="Unassembled WGS sequence"/>
</dbReference>
<evidence type="ECO:0000313" key="3">
    <source>
        <dbReference type="Proteomes" id="UP000095751"/>
    </source>
</evidence>
<dbReference type="PANTHER" id="PTHR33418:SF1">
    <property type="entry name" value="HELICASE-ASSOCIATED DOMAIN-CONTAINING PROTEIN"/>
    <property type="match status" value="1"/>
</dbReference>
<dbReference type="InterPro" id="IPR005114">
    <property type="entry name" value="Helicase_assoc"/>
</dbReference>
<feature type="domain" description="Helicase-associated" evidence="1">
    <location>
        <begin position="1"/>
        <end position="48"/>
    </location>
</feature>
<dbReference type="AlphaFoldDB" id="A0A1E7FY79"/>
<gene>
    <name evidence="2" type="ORF">FRACYDRAFT_154346</name>
</gene>
<evidence type="ECO:0000259" key="1">
    <source>
        <dbReference type="Pfam" id="PF03457"/>
    </source>
</evidence>
<accession>A0A1E7FY79</accession>
<sequence>NVPQQFPENHSLGIWVNKMRMERKKWDKGSERTSLTERKIELLESIDFIWAQNHKGEIGWERRFQEIRKFKRKHGHCNVPTKSAENRALGRWVSTQRTMYKNYMKG</sequence>
<dbReference type="InParanoid" id="A0A1E7FY79"/>
<evidence type="ECO:0000313" key="2">
    <source>
        <dbReference type="EMBL" id="OEU23109.1"/>
    </source>
</evidence>